<organism evidence="1">
    <name type="scientific">marine sediment metagenome</name>
    <dbReference type="NCBI Taxonomy" id="412755"/>
    <lineage>
        <taxon>unclassified sequences</taxon>
        <taxon>metagenomes</taxon>
        <taxon>ecological metagenomes</taxon>
    </lineage>
</organism>
<gene>
    <name evidence="1" type="ORF">S01H1_67059</name>
</gene>
<comment type="caution">
    <text evidence="1">The sequence shown here is derived from an EMBL/GenBank/DDBJ whole genome shotgun (WGS) entry which is preliminary data.</text>
</comment>
<evidence type="ECO:0000313" key="1">
    <source>
        <dbReference type="EMBL" id="GAG35550.1"/>
    </source>
</evidence>
<name>X0WXW8_9ZZZZ</name>
<feature type="non-terminal residue" evidence="1">
    <location>
        <position position="1"/>
    </location>
</feature>
<dbReference type="EMBL" id="BARS01044377">
    <property type="protein sequence ID" value="GAG35550.1"/>
    <property type="molecule type" value="Genomic_DNA"/>
</dbReference>
<dbReference type="AlphaFoldDB" id="X0WXW8"/>
<sequence>ATLVLRATLTKARTQPGQTLRLVLSPDGSFGLGVDQKRVGDQVVVAHGENILLIAPDVAEALDGEKIDIQNTDGRRKIVISP</sequence>
<accession>X0WXW8</accession>
<reference evidence="1" key="1">
    <citation type="journal article" date="2014" name="Front. Microbiol.">
        <title>High frequency of phylogenetically diverse reductive dehalogenase-homologous genes in deep subseafloor sedimentary metagenomes.</title>
        <authorList>
            <person name="Kawai M."/>
            <person name="Futagami T."/>
            <person name="Toyoda A."/>
            <person name="Takaki Y."/>
            <person name="Nishi S."/>
            <person name="Hori S."/>
            <person name="Arai W."/>
            <person name="Tsubouchi T."/>
            <person name="Morono Y."/>
            <person name="Uchiyama I."/>
            <person name="Ito T."/>
            <person name="Fujiyama A."/>
            <person name="Inagaki F."/>
            <person name="Takami H."/>
        </authorList>
    </citation>
    <scope>NUCLEOTIDE SEQUENCE</scope>
    <source>
        <strain evidence="1">Expedition CK06-06</strain>
    </source>
</reference>
<proteinExistence type="predicted"/>
<protein>
    <submittedName>
        <fullName evidence="1">Uncharacterized protein</fullName>
    </submittedName>
</protein>